<feature type="binding site" evidence="9">
    <location>
        <position position="125"/>
    </location>
    <ligand>
        <name>substrate</name>
    </ligand>
</feature>
<dbReference type="PANTHER" id="PTHR30447:SF0">
    <property type="entry name" value="FRUCTOSE-1,6-BISPHOSPHATASE 1 CLASS 2-RELATED"/>
    <property type="match status" value="1"/>
</dbReference>
<keyword evidence="4 10" id="KW-0378">Hydrolase</keyword>
<dbReference type="GO" id="GO:0005829">
    <property type="term" value="C:cytosol"/>
    <property type="evidence" value="ECO:0007669"/>
    <property type="project" value="TreeGrafter"/>
</dbReference>
<evidence type="ECO:0000256" key="9">
    <source>
        <dbReference type="PIRSR" id="PIRSR004532-2"/>
    </source>
</evidence>
<dbReference type="PANTHER" id="PTHR30447">
    <property type="entry name" value="FRUCTOSE-1,6-BISPHOSPHATASE CLASS 2"/>
    <property type="match status" value="1"/>
</dbReference>
<dbReference type="InterPro" id="IPR004464">
    <property type="entry name" value="FBPase_class-2/SBPase"/>
</dbReference>
<feature type="binding site" evidence="9">
    <location>
        <begin position="93"/>
        <end position="95"/>
    </location>
    <ligand>
        <name>substrate</name>
    </ligand>
</feature>
<comment type="catalytic activity">
    <reaction evidence="1">
        <text>beta-D-fructose 1,6-bisphosphate + H2O = beta-D-fructose 6-phosphate + phosphate</text>
        <dbReference type="Rhea" id="RHEA:11064"/>
        <dbReference type="ChEBI" id="CHEBI:15377"/>
        <dbReference type="ChEBI" id="CHEBI:32966"/>
        <dbReference type="ChEBI" id="CHEBI:43474"/>
        <dbReference type="ChEBI" id="CHEBI:57634"/>
        <dbReference type="EC" id="3.1.3.11"/>
    </reaction>
</comment>
<dbReference type="SUPFAM" id="SSF56655">
    <property type="entry name" value="Carbohydrate phosphatase"/>
    <property type="match status" value="1"/>
</dbReference>
<dbReference type="Gene3D" id="3.40.190.90">
    <property type="match status" value="1"/>
</dbReference>
<protein>
    <recommendedName>
        <fullName evidence="7">Fructose-1,6-bisphosphatase</fullName>
    </recommendedName>
</protein>
<dbReference type="NCBIfam" id="TIGR00330">
    <property type="entry name" value="glpX"/>
    <property type="match status" value="1"/>
</dbReference>
<keyword evidence="6 7" id="KW-0119">Carbohydrate metabolism</keyword>
<dbReference type="Proteomes" id="UP000008957">
    <property type="component" value="Chromosome"/>
</dbReference>
<evidence type="ECO:0000313" key="10">
    <source>
        <dbReference type="EMBL" id="CBL27728.1"/>
    </source>
</evidence>
<dbReference type="Pfam" id="PF03320">
    <property type="entry name" value="FBPase_glpX"/>
    <property type="match status" value="1"/>
</dbReference>
<evidence type="ECO:0000256" key="2">
    <source>
        <dbReference type="ARBA" id="ARBA00008989"/>
    </source>
</evidence>
<feature type="binding site" evidence="9">
    <location>
        <position position="217"/>
    </location>
    <ligand>
        <name>substrate</name>
    </ligand>
</feature>
<dbReference type="GO" id="GO:0006094">
    <property type="term" value="P:gluconeogenesis"/>
    <property type="evidence" value="ECO:0007669"/>
    <property type="project" value="InterPro"/>
</dbReference>
<feature type="binding site" evidence="8">
    <location>
        <position position="38"/>
    </location>
    <ligand>
        <name>Mn(2+)</name>
        <dbReference type="ChEBI" id="CHEBI:29035"/>
        <label>1</label>
    </ligand>
</feature>
<comment type="similarity">
    <text evidence="2 7">Belongs to the FBPase class 2 family.</text>
</comment>
<organism evidence="10 11">
    <name type="scientific">Fretibacterium fastidiosum</name>
    <dbReference type="NCBI Taxonomy" id="651822"/>
    <lineage>
        <taxon>Bacteria</taxon>
        <taxon>Thermotogati</taxon>
        <taxon>Synergistota</taxon>
        <taxon>Synergistia</taxon>
        <taxon>Synergistales</taxon>
        <taxon>Aminobacteriaceae</taxon>
        <taxon>Fretibacterium</taxon>
    </lineage>
</organism>
<evidence type="ECO:0000256" key="3">
    <source>
        <dbReference type="ARBA" id="ARBA00022723"/>
    </source>
</evidence>
<reference evidence="10 11" key="2">
    <citation type="submission" date="2010-03" db="EMBL/GenBank/DDBJ databases">
        <authorList>
            <person name="Pajon A."/>
        </authorList>
    </citation>
    <scope>NUCLEOTIDE SEQUENCE [LARGE SCALE GENOMIC DNA]</scope>
    <source>
        <strain evidence="10 11">SGP1</strain>
    </source>
</reference>
<dbReference type="GO" id="GO:0030388">
    <property type="term" value="P:fructose 1,6-bisphosphate metabolic process"/>
    <property type="evidence" value="ECO:0007669"/>
    <property type="project" value="TreeGrafter"/>
</dbReference>
<dbReference type="RefSeq" id="WP_015555875.1">
    <property type="nucleotide sequence ID" value="NC_021038.1"/>
</dbReference>
<evidence type="ECO:0000256" key="8">
    <source>
        <dbReference type="PIRSR" id="PIRSR004532-1"/>
    </source>
</evidence>
<dbReference type="GO" id="GO:0006071">
    <property type="term" value="P:glycerol metabolic process"/>
    <property type="evidence" value="ECO:0007669"/>
    <property type="project" value="InterPro"/>
</dbReference>
<evidence type="ECO:0000256" key="6">
    <source>
        <dbReference type="ARBA" id="ARBA00023277"/>
    </source>
</evidence>
<feature type="binding site" evidence="9">
    <location>
        <begin position="170"/>
        <end position="172"/>
    </location>
    <ligand>
        <name>substrate</name>
    </ligand>
</feature>
<dbReference type="GO" id="GO:0046872">
    <property type="term" value="F:metal ion binding"/>
    <property type="evidence" value="ECO:0007669"/>
    <property type="project" value="UniProtKB-KW"/>
</dbReference>
<reference evidence="11" key="1">
    <citation type="submission" date="2010-03" db="EMBL/GenBank/DDBJ databases">
        <title>The genome sequence of Synergistetes sp. SGP1.</title>
        <authorList>
            <consortium name="metaHIT consortium -- http://www.metahit.eu/"/>
            <person name="Pajon A."/>
            <person name="Turner K."/>
            <person name="Parkhill J."/>
            <person name="Wade W."/>
            <person name="Vartoukian S."/>
        </authorList>
    </citation>
    <scope>NUCLEOTIDE SEQUENCE [LARGE SCALE GENOMIC DNA]</scope>
    <source>
        <strain evidence="11">SGP1</strain>
    </source>
</reference>
<proteinExistence type="inferred from homology"/>
<sequence>MSLFADDKNLALELVRATEAAVMASGRWFGRGSKNDVDRSAVEAMRYMLRGVAMKGVVVIGEGEKDEAPMLFNGEEVGAGEGPEMDIAVDPIDGTRLLAQGLGGSISVVAAADRGSMFSPQDLFYLDKIVTGVEAADCIDIQAPVHVNVKAVARAKGKAVEDITVVMLDRPRNEKIRDEVRAMGARLRMIPDGDVSGALTTCLLGNETADLLLGSGGSPEAVITACAVKCLGGNMQCRPFFRDKKDEEKANARGLTRDTVLTLNDLVKSDNVFFAATGASDGDLLKGVHYQGSHIQTSSLCMRGISGTVRYISAVHSPKKLSEMGSAIDYSPNKNNR</sequence>
<dbReference type="AlphaFoldDB" id="A0AB94IVE7"/>
<keyword evidence="5 8" id="KW-0464">Manganese</keyword>
<dbReference type="Gene3D" id="3.30.540.10">
    <property type="entry name" value="Fructose-1,6-Bisphosphatase, subunit A, domain 1"/>
    <property type="match status" value="1"/>
</dbReference>
<feature type="binding site" evidence="8">
    <location>
        <position position="90"/>
    </location>
    <ligand>
        <name>Mn(2+)</name>
        <dbReference type="ChEBI" id="CHEBI:29035"/>
        <label>2</label>
    </ligand>
</feature>
<dbReference type="PIRSF" id="PIRSF004532">
    <property type="entry name" value="GlpX"/>
    <property type="match status" value="1"/>
</dbReference>
<feature type="binding site" evidence="8">
    <location>
        <position position="220"/>
    </location>
    <ligand>
        <name>Mn(2+)</name>
        <dbReference type="ChEBI" id="CHEBI:29035"/>
        <label>2</label>
    </ligand>
</feature>
<evidence type="ECO:0000256" key="4">
    <source>
        <dbReference type="ARBA" id="ARBA00022801"/>
    </source>
</evidence>
<feature type="binding site" evidence="8">
    <location>
        <position position="93"/>
    </location>
    <ligand>
        <name>Mn(2+)</name>
        <dbReference type="ChEBI" id="CHEBI:29035"/>
        <label>2</label>
    </ligand>
</feature>
<comment type="cofactor">
    <cofactor evidence="8">
        <name>Mn(2+)</name>
        <dbReference type="ChEBI" id="CHEBI:29035"/>
    </cofactor>
</comment>
<keyword evidence="3 8" id="KW-0479">Metal-binding</keyword>
<evidence type="ECO:0000256" key="5">
    <source>
        <dbReference type="ARBA" id="ARBA00023211"/>
    </source>
</evidence>
<gene>
    <name evidence="10" type="ORF">SY1_01900</name>
</gene>
<feature type="binding site" evidence="8">
    <location>
        <position position="62"/>
    </location>
    <ligand>
        <name>Mn(2+)</name>
        <dbReference type="ChEBI" id="CHEBI:29035"/>
        <label>1</label>
    </ligand>
</feature>
<dbReference type="CDD" id="cd01516">
    <property type="entry name" value="FBPase_glpX"/>
    <property type="match status" value="1"/>
</dbReference>
<name>A0AB94IVE7_9BACT</name>
<evidence type="ECO:0000256" key="1">
    <source>
        <dbReference type="ARBA" id="ARBA00001273"/>
    </source>
</evidence>
<accession>A0AB94IVE7</accession>
<evidence type="ECO:0000313" key="11">
    <source>
        <dbReference type="Proteomes" id="UP000008957"/>
    </source>
</evidence>
<dbReference type="EMBL" id="FP929056">
    <property type="protein sequence ID" value="CBL27728.1"/>
    <property type="molecule type" value="Genomic_DNA"/>
</dbReference>
<evidence type="ECO:0000256" key="7">
    <source>
        <dbReference type="PIRNR" id="PIRNR004532"/>
    </source>
</evidence>
<dbReference type="GO" id="GO:0042132">
    <property type="term" value="F:fructose 1,6-bisphosphate 1-phosphatase activity"/>
    <property type="evidence" value="ECO:0007669"/>
    <property type="project" value="UniProtKB-EC"/>
</dbReference>
<keyword evidence="11" id="KW-1185">Reference proteome</keyword>
<dbReference type="KEGG" id="sbr:SY1_01900"/>
<feature type="binding site" evidence="9">
    <location>
        <begin position="192"/>
        <end position="194"/>
    </location>
    <ligand>
        <name>substrate</name>
    </ligand>
</feature>